<dbReference type="Pfam" id="PF00005">
    <property type="entry name" value="ABC_tran"/>
    <property type="match status" value="3"/>
</dbReference>
<evidence type="ECO:0000256" key="3">
    <source>
        <dbReference type="ARBA" id="ARBA00022840"/>
    </source>
</evidence>
<proteinExistence type="predicted"/>
<dbReference type="InterPro" id="IPR003439">
    <property type="entry name" value="ABC_transporter-like_ATP-bd"/>
</dbReference>
<dbReference type="EMBL" id="SBJO01000045">
    <property type="protein sequence ID" value="KAF9763984.1"/>
    <property type="molecule type" value="Genomic_DNA"/>
</dbReference>
<dbReference type="PANTHER" id="PTHR19211:SF117">
    <property type="entry name" value="ATP-BINDING CASSETTE SUB-FAMILY F MEMBER 3"/>
    <property type="match status" value="1"/>
</dbReference>
<comment type="caution">
    <text evidence="5">The sequence shown here is derived from an EMBL/GenBank/DDBJ whole genome shotgun (WGS) entry which is preliminary data.</text>
</comment>
<dbReference type="AlphaFoldDB" id="A0A9P6H131"/>
<dbReference type="PROSITE" id="PS50893">
    <property type="entry name" value="ABC_TRANSPORTER_2"/>
    <property type="match status" value="2"/>
</dbReference>
<dbReference type="InterPro" id="IPR032781">
    <property type="entry name" value="ABC_tran_Xtn"/>
</dbReference>
<dbReference type="CDD" id="cd03221">
    <property type="entry name" value="ABCF_EF-3"/>
    <property type="match status" value="2"/>
</dbReference>
<sequence length="559" mass="63751">MEEFVQKYFKKLSEYPFESQEEAEALGLGDYNLSYKVNYDNTIIPLETPFTIRPKHKKKIVEYEDEEEEYEQSHSSSCESSTDELYYDDIKIEVNLSIKGKTIVDDQELIIERGKKYGLVGRNGIGKTTLLKALRKRRFGMPKGIKIHMIEQECNLDISVIEHVGSDGGRVLCGFGFTKEMFEASLKSLSGGWRMRAHLAKAINVNPDLLLLDEPTNYLDINALAWLESQIKTMKTVVVVSHDKNFLNACVDEIIHLNDYKLEVYKGNYDAFVKQRASKLLVQQREYENQLAQREHLQSFIDRFRYNAKRASLAQSKIKMLAKMPPLVPPKKEPVIKFTFNASPVNGVLVEFRDVQFSYTGKENKRIFDNLTISINKASRIVVVGANGQGKSTFLKILTNDLKNCDGYVNRCSNLSVGYFAQHHIDNINVNEKVLDMLMKNHTLEESKKALASFGLNVENQRIGTLSGGQKSRLTMALINIKQPNLLIFDEPTNHLDMESIEALAEAINKFEGAVVCVSHDLNFVTKAFNEVYVCENRTLKYFNGTVIDYKESIKNKLL</sequence>
<dbReference type="Gene3D" id="3.40.50.300">
    <property type="entry name" value="P-loop containing nucleotide triphosphate hydrolases"/>
    <property type="match status" value="3"/>
</dbReference>
<gene>
    <name evidence="5" type="ORF">NGRA_0926</name>
</gene>
<evidence type="ECO:0000259" key="4">
    <source>
        <dbReference type="PROSITE" id="PS50893"/>
    </source>
</evidence>
<feature type="domain" description="ABC transporter" evidence="4">
    <location>
        <begin position="85"/>
        <end position="284"/>
    </location>
</feature>
<dbReference type="InterPro" id="IPR050611">
    <property type="entry name" value="ABCF"/>
</dbReference>
<dbReference type="PANTHER" id="PTHR19211">
    <property type="entry name" value="ATP-BINDING TRANSPORT PROTEIN-RELATED"/>
    <property type="match status" value="1"/>
</dbReference>
<dbReference type="GO" id="GO:0016887">
    <property type="term" value="F:ATP hydrolysis activity"/>
    <property type="evidence" value="ECO:0007669"/>
    <property type="project" value="InterPro"/>
</dbReference>
<evidence type="ECO:0000313" key="5">
    <source>
        <dbReference type="EMBL" id="KAF9763984.1"/>
    </source>
</evidence>
<protein>
    <submittedName>
        <fullName evidence="5">ATP-binding cassette sub-family F member 3 like protein</fullName>
    </submittedName>
</protein>
<keyword evidence="1" id="KW-0677">Repeat</keyword>
<keyword evidence="3 5" id="KW-0067">ATP-binding</keyword>
<dbReference type="FunFam" id="3.40.50.300:FF:000011">
    <property type="entry name" value="Putative ABC transporter ATP-binding component"/>
    <property type="match status" value="1"/>
</dbReference>
<dbReference type="Pfam" id="PF12848">
    <property type="entry name" value="ABC_tran_Xtn"/>
    <property type="match status" value="1"/>
</dbReference>
<dbReference type="InterPro" id="IPR027417">
    <property type="entry name" value="P-loop_NTPase"/>
</dbReference>
<dbReference type="SUPFAM" id="SSF52540">
    <property type="entry name" value="P-loop containing nucleoside triphosphate hydrolases"/>
    <property type="match status" value="2"/>
</dbReference>
<evidence type="ECO:0000313" key="6">
    <source>
        <dbReference type="Proteomes" id="UP000740883"/>
    </source>
</evidence>
<evidence type="ECO:0000256" key="2">
    <source>
        <dbReference type="ARBA" id="ARBA00022741"/>
    </source>
</evidence>
<keyword evidence="6" id="KW-1185">Reference proteome</keyword>
<dbReference type="FunFam" id="3.40.50.300:FF:001092">
    <property type="entry name" value="ATP-binding cassette sub-family F member 2"/>
    <property type="match status" value="1"/>
</dbReference>
<organism evidence="5 6">
    <name type="scientific">Nosema granulosis</name>
    <dbReference type="NCBI Taxonomy" id="83296"/>
    <lineage>
        <taxon>Eukaryota</taxon>
        <taxon>Fungi</taxon>
        <taxon>Fungi incertae sedis</taxon>
        <taxon>Microsporidia</taxon>
        <taxon>Nosematidae</taxon>
        <taxon>Nosema</taxon>
    </lineage>
</organism>
<dbReference type="Proteomes" id="UP000740883">
    <property type="component" value="Unassembled WGS sequence"/>
</dbReference>
<keyword evidence="2" id="KW-0547">Nucleotide-binding</keyword>
<evidence type="ECO:0000256" key="1">
    <source>
        <dbReference type="ARBA" id="ARBA00022737"/>
    </source>
</evidence>
<feature type="domain" description="ABC transporter" evidence="4">
    <location>
        <begin position="350"/>
        <end position="559"/>
    </location>
</feature>
<reference evidence="5 6" key="1">
    <citation type="journal article" date="2020" name="Genome Biol. Evol.">
        <title>Comparative genomics of strictly vertically transmitted, feminizing microsporidia endosymbionts of amphipod crustaceans.</title>
        <authorList>
            <person name="Cormier A."/>
            <person name="Chebbi M.A."/>
            <person name="Giraud I."/>
            <person name="Wattier R."/>
            <person name="Teixeira M."/>
            <person name="Gilbert C."/>
            <person name="Rigaud T."/>
            <person name="Cordaux R."/>
        </authorList>
    </citation>
    <scope>NUCLEOTIDE SEQUENCE [LARGE SCALE GENOMIC DNA]</scope>
    <source>
        <strain evidence="5 6">Ou3-Ou53</strain>
    </source>
</reference>
<name>A0A9P6H131_9MICR</name>
<dbReference type="GO" id="GO:0005524">
    <property type="term" value="F:ATP binding"/>
    <property type="evidence" value="ECO:0007669"/>
    <property type="project" value="UniProtKB-KW"/>
</dbReference>
<dbReference type="OrthoDB" id="2110130at2759"/>
<dbReference type="SMART" id="SM00382">
    <property type="entry name" value="AAA"/>
    <property type="match status" value="2"/>
</dbReference>
<dbReference type="InterPro" id="IPR003593">
    <property type="entry name" value="AAA+_ATPase"/>
</dbReference>
<accession>A0A9P6H131</accession>